<dbReference type="PANTHER" id="PTHR45138:SF9">
    <property type="entry name" value="DIGUANYLATE CYCLASE DGCM-RELATED"/>
    <property type="match status" value="1"/>
</dbReference>
<protein>
    <recommendedName>
        <fullName evidence="1">diguanylate cyclase</fullName>
        <ecNumber evidence="1">2.7.7.65</ecNumber>
    </recommendedName>
</protein>
<dbReference type="InterPro" id="IPR050469">
    <property type="entry name" value="Diguanylate_Cyclase"/>
</dbReference>
<feature type="domain" description="GGDEF" evidence="5">
    <location>
        <begin position="166"/>
        <end position="299"/>
    </location>
</feature>
<feature type="modified residue" description="4-aspartylphosphate" evidence="3">
    <location>
        <position position="54"/>
    </location>
</feature>
<dbReference type="CDD" id="cd01949">
    <property type="entry name" value="GGDEF"/>
    <property type="match status" value="1"/>
</dbReference>
<dbReference type="GO" id="GO:0005886">
    <property type="term" value="C:plasma membrane"/>
    <property type="evidence" value="ECO:0007669"/>
    <property type="project" value="TreeGrafter"/>
</dbReference>
<sequence>MEQIKIMIVEDDPAMRRLLSRILKREGFKVIIAKSPKEVIPLCFQTNPHLIIMDIILPEKNGFTLVKEIKQHPALTSIPIVFYTVKDDIDSRLEGLELGAIDFIEKTKLLSESELRLKIKNIVNLIKENIKLREKVRIDFLTGILNREGLLEMLNLELSQLKRHNLPLSLLMLDIDNFKLYNDTYGHLAGDKVLKELANLIKENIRKTDIFGRYGGEEFLIILPNTPLPRACLLGKRLINIVYKANIPHCHGIKGRLTVSIGADKAFPEDNCFTLIERVDKALYQAKQKGKNLIVCFDR</sequence>
<dbReference type="SMART" id="SM00448">
    <property type="entry name" value="REC"/>
    <property type="match status" value="1"/>
</dbReference>
<comment type="caution">
    <text evidence="6">The sequence shown here is derived from an EMBL/GenBank/DDBJ whole genome shotgun (WGS) entry which is preliminary data.</text>
</comment>
<dbReference type="InterPro" id="IPR029787">
    <property type="entry name" value="Nucleotide_cyclase"/>
</dbReference>
<dbReference type="CDD" id="cd17574">
    <property type="entry name" value="REC_OmpR"/>
    <property type="match status" value="1"/>
</dbReference>
<organism evidence="6">
    <name type="scientific">Desulfofervidus auxilii</name>
    <dbReference type="NCBI Taxonomy" id="1621989"/>
    <lineage>
        <taxon>Bacteria</taxon>
        <taxon>Pseudomonadati</taxon>
        <taxon>Thermodesulfobacteriota</taxon>
        <taxon>Candidatus Desulfofervidia</taxon>
        <taxon>Candidatus Desulfofervidales</taxon>
        <taxon>Candidatus Desulfofervidaceae</taxon>
        <taxon>Candidatus Desulfofervidus</taxon>
    </lineage>
</organism>
<dbReference type="InterPro" id="IPR011006">
    <property type="entry name" value="CheY-like_superfamily"/>
</dbReference>
<evidence type="ECO:0000313" key="6">
    <source>
        <dbReference type="EMBL" id="HDD44796.1"/>
    </source>
</evidence>
<name>A0A7C0U3C6_DESA2</name>
<dbReference type="EMBL" id="DRBS01000301">
    <property type="protein sequence ID" value="HDD44796.1"/>
    <property type="molecule type" value="Genomic_DNA"/>
</dbReference>
<dbReference type="NCBIfam" id="TIGR00254">
    <property type="entry name" value="GGDEF"/>
    <property type="match status" value="1"/>
</dbReference>
<evidence type="ECO:0000256" key="1">
    <source>
        <dbReference type="ARBA" id="ARBA00012528"/>
    </source>
</evidence>
<dbReference type="AlphaFoldDB" id="A0A7C0U3C6"/>
<dbReference type="Gene3D" id="3.30.70.270">
    <property type="match status" value="1"/>
</dbReference>
<evidence type="ECO:0000259" key="5">
    <source>
        <dbReference type="PROSITE" id="PS50887"/>
    </source>
</evidence>
<keyword evidence="3" id="KW-0597">Phosphoprotein</keyword>
<proteinExistence type="predicted"/>
<dbReference type="SMART" id="SM00267">
    <property type="entry name" value="GGDEF"/>
    <property type="match status" value="1"/>
</dbReference>
<dbReference type="EC" id="2.7.7.65" evidence="1"/>
<dbReference type="Proteomes" id="UP000886289">
    <property type="component" value="Unassembled WGS sequence"/>
</dbReference>
<dbReference type="FunFam" id="3.30.70.270:FF:000001">
    <property type="entry name" value="Diguanylate cyclase domain protein"/>
    <property type="match status" value="1"/>
</dbReference>
<dbReference type="Gene3D" id="3.40.50.2300">
    <property type="match status" value="1"/>
</dbReference>
<dbReference type="GO" id="GO:1902201">
    <property type="term" value="P:negative regulation of bacterial-type flagellum-dependent cell motility"/>
    <property type="evidence" value="ECO:0007669"/>
    <property type="project" value="TreeGrafter"/>
</dbReference>
<dbReference type="Pfam" id="PF00990">
    <property type="entry name" value="GGDEF"/>
    <property type="match status" value="1"/>
</dbReference>
<reference evidence="6" key="1">
    <citation type="journal article" date="2020" name="mSystems">
        <title>Genome- and Community-Level Interaction Insights into Carbon Utilization and Element Cycling Functions of Hydrothermarchaeota in Hydrothermal Sediment.</title>
        <authorList>
            <person name="Zhou Z."/>
            <person name="Liu Y."/>
            <person name="Xu W."/>
            <person name="Pan J."/>
            <person name="Luo Z.H."/>
            <person name="Li M."/>
        </authorList>
    </citation>
    <scope>NUCLEOTIDE SEQUENCE [LARGE SCALE GENOMIC DNA]</scope>
    <source>
        <strain evidence="6">HyVt-233</strain>
    </source>
</reference>
<dbReference type="PROSITE" id="PS50887">
    <property type="entry name" value="GGDEF"/>
    <property type="match status" value="1"/>
</dbReference>
<dbReference type="Pfam" id="PF00072">
    <property type="entry name" value="Response_reg"/>
    <property type="match status" value="1"/>
</dbReference>
<feature type="domain" description="Response regulatory" evidence="4">
    <location>
        <begin position="5"/>
        <end position="121"/>
    </location>
</feature>
<dbReference type="InterPro" id="IPR001789">
    <property type="entry name" value="Sig_transdc_resp-reg_receiver"/>
</dbReference>
<dbReference type="InterPro" id="IPR000160">
    <property type="entry name" value="GGDEF_dom"/>
</dbReference>
<comment type="catalytic activity">
    <reaction evidence="2">
        <text>2 GTP = 3',3'-c-di-GMP + 2 diphosphate</text>
        <dbReference type="Rhea" id="RHEA:24898"/>
        <dbReference type="ChEBI" id="CHEBI:33019"/>
        <dbReference type="ChEBI" id="CHEBI:37565"/>
        <dbReference type="ChEBI" id="CHEBI:58805"/>
        <dbReference type="EC" id="2.7.7.65"/>
    </reaction>
</comment>
<evidence type="ECO:0000259" key="4">
    <source>
        <dbReference type="PROSITE" id="PS50110"/>
    </source>
</evidence>
<dbReference type="GO" id="GO:0052621">
    <property type="term" value="F:diguanylate cyclase activity"/>
    <property type="evidence" value="ECO:0007669"/>
    <property type="project" value="UniProtKB-EC"/>
</dbReference>
<dbReference type="PANTHER" id="PTHR45138">
    <property type="entry name" value="REGULATORY COMPONENTS OF SENSORY TRANSDUCTION SYSTEM"/>
    <property type="match status" value="1"/>
</dbReference>
<dbReference type="SUPFAM" id="SSF55073">
    <property type="entry name" value="Nucleotide cyclase"/>
    <property type="match status" value="1"/>
</dbReference>
<accession>A0A7C0U3C6</accession>
<evidence type="ECO:0000256" key="2">
    <source>
        <dbReference type="ARBA" id="ARBA00034247"/>
    </source>
</evidence>
<dbReference type="InterPro" id="IPR043128">
    <property type="entry name" value="Rev_trsase/Diguanyl_cyclase"/>
</dbReference>
<dbReference type="GO" id="GO:0043709">
    <property type="term" value="P:cell adhesion involved in single-species biofilm formation"/>
    <property type="evidence" value="ECO:0007669"/>
    <property type="project" value="TreeGrafter"/>
</dbReference>
<dbReference type="PROSITE" id="PS50110">
    <property type="entry name" value="RESPONSE_REGULATORY"/>
    <property type="match status" value="1"/>
</dbReference>
<dbReference type="SUPFAM" id="SSF52172">
    <property type="entry name" value="CheY-like"/>
    <property type="match status" value="1"/>
</dbReference>
<gene>
    <name evidence="6" type="ORF">ENG63_08070</name>
</gene>
<evidence type="ECO:0000256" key="3">
    <source>
        <dbReference type="PROSITE-ProRule" id="PRU00169"/>
    </source>
</evidence>
<dbReference type="GO" id="GO:0000160">
    <property type="term" value="P:phosphorelay signal transduction system"/>
    <property type="evidence" value="ECO:0007669"/>
    <property type="project" value="InterPro"/>
</dbReference>